<name>A0ABT2A7E1_9BURK</name>
<accession>A0ABT2A7E1</accession>
<dbReference type="Proteomes" id="UP001205560">
    <property type="component" value="Unassembled WGS sequence"/>
</dbReference>
<comment type="caution">
    <text evidence="1">The sequence shown here is derived from an EMBL/GenBank/DDBJ whole genome shotgun (WGS) entry which is preliminary data.</text>
</comment>
<reference evidence="1 2" key="1">
    <citation type="submission" date="2022-08" db="EMBL/GenBank/DDBJ databases">
        <title>Reclassification of Massilia species as members of the genera Telluria, Duganella, Pseudoduganella, Mokoshia gen. nov. and Zemynaea gen. nov. using orthogonal and non-orthogonal genome-based approaches.</title>
        <authorList>
            <person name="Bowman J.P."/>
        </authorList>
    </citation>
    <scope>NUCLEOTIDE SEQUENCE [LARGE SCALE GENOMIC DNA]</scope>
    <source>
        <strain evidence="1 2">LMG 28164</strain>
    </source>
</reference>
<protein>
    <submittedName>
        <fullName evidence="1">Uncharacterized protein</fullName>
    </submittedName>
</protein>
<dbReference type="RefSeq" id="WP_258845880.1">
    <property type="nucleotide sequence ID" value="NZ_JANUGX010000014.1"/>
</dbReference>
<evidence type="ECO:0000313" key="1">
    <source>
        <dbReference type="EMBL" id="MCS0590103.1"/>
    </source>
</evidence>
<keyword evidence="2" id="KW-1185">Reference proteome</keyword>
<evidence type="ECO:0000313" key="2">
    <source>
        <dbReference type="Proteomes" id="UP001205560"/>
    </source>
</evidence>
<proteinExistence type="predicted"/>
<organism evidence="1 2">
    <name type="scientific">Massilia norwichensis</name>
    <dbReference type="NCBI Taxonomy" id="1442366"/>
    <lineage>
        <taxon>Bacteria</taxon>
        <taxon>Pseudomonadati</taxon>
        <taxon>Pseudomonadota</taxon>
        <taxon>Betaproteobacteria</taxon>
        <taxon>Burkholderiales</taxon>
        <taxon>Oxalobacteraceae</taxon>
        <taxon>Telluria group</taxon>
        <taxon>Massilia</taxon>
    </lineage>
</organism>
<sequence>MLLWAPQSQAATLTSYKVRNSKPMKDVLVQNVSFDTAAGLDHSAIKKINTALIAASASFAKEAKDCSAAAQGHPWGYKLTLEKVLFSEKYLSVVFAKSSVCAGSPDIEKEARVFSLPAGDLVPAKALFKNNFPAVKLVIDAPPNKQLIRLDEKTVETMIDDSKEILKVFDKRCDFFLKHTSYRIWLDGKYIILFPEFIQPQSFCQKEYLIQPED</sequence>
<dbReference type="EMBL" id="JANUGX010000014">
    <property type="protein sequence ID" value="MCS0590103.1"/>
    <property type="molecule type" value="Genomic_DNA"/>
</dbReference>
<gene>
    <name evidence="1" type="ORF">NX782_12900</name>
</gene>